<dbReference type="InterPro" id="IPR029767">
    <property type="entry name" value="WecB-like"/>
</dbReference>
<reference evidence="7 8" key="1">
    <citation type="submission" date="2020-04" db="EMBL/GenBank/DDBJ databases">
        <authorList>
            <person name="De Canck E."/>
        </authorList>
    </citation>
    <scope>NUCLEOTIDE SEQUENCE [LARGE SCALE GENOMIC DNA]</scope>
    <source>
        <strain evidence="7 8">LMG 26690</strain>
    </source>
</reference>
<evidence type="ECO:0000256" key="4">
    <source>
        <dbReference type="ARBA" id="ARBA00038858"/>
    </source>
</evidence>
<evidence type="ECO:0000259" key="6">
    <source>
        <dbReference type="Pfam" id="PF02350"/>
    </source>
</evidence>
<feature type="domain" description="UDP-N-acetylglucosamine 2-epimerase" evidence="6">
    <location>
        <begin position="22"/>
        <end position="367"/>
    </location>
</feature>
<accession>A0A6S6ZPH1</accession>
<dbReference type="EMBL" id="CADIJM010000003">
    <property type="protein sequence ID" value="CAB3686266.1"/>
    <property type="molecule type" value="Genomic_DNA"/>
</dbReference>
<keyword evidence="1 5" id="KW-0413">Isomerase</keyword>
<comment type="similarity">
    <text evidence="3 5">Belongs to the UDP-N-acetylglucosamine 2-epimerase family.</text>
</comment>
<comment type="catalytic activity">
    <reaction evidence="2">
        <text>UDP-N-acetyl-alpha-D-glucosamine = UDP-N-acetyl-alpha-D-mannosamine</text>
        <dbReference type="Rhea" id="RHEA:17213"/>
        <dbReference type="ChEBI" id="CHEBI:57705"/>
        <dbReference type="ChEBI" id="CHEBI:68623"/>
        <dbReference type="EC" id="5.1.3.14"/>
    </reaction>
</comment>
<dbReference type="PANTHER" id="PTHR43174:SF2">
    <property type="entry name" value="UDP-N-ACETYLGLUCOSAMINE 2-EPIMERASE"/>
    <property type="match status" value="1"/>
</dbReference>
<sequence>MKVLSIFGTRPEAIKMAPLVTALQNEPQIQSVVCVTGQHREMLDQVLALFELKAQHDLDIMVPNQTLNGLYARLISRVDGVLEAEKPDCVLVHGDTSTASACALASFHRRVRIGHVEAGLRTGNLAMPFPEEMNRRVVDAIGDLLFAPTEESRGNLLRENLAGSITVTGNTVIDALAMTCAKLTAGSALTRMLQTRYAWLDPNRRLLLVTGHRRESFGEGFRNICAALADLARRADLQIVYPVHLNPQVRGVVMAELSGLANVHLIDPLDYLDFVWFMQRAHLILTDSGGVQEEAPYLGKPVLVMRDVTERPEAVRAGTVALVGTDTRRIVTEVNRLLDDPGLHSAFSRRINPYGDGKASQRIVDALCGRAVSEFSPHGAPSSL</sequence>
<dbReference type="SUPFAM" id="SSF53756">
    <property type="entry name" value="UDP-Glycosyltransferase/glycogen phosphorylase"/>
    <property type="match status" value="1"/>
</dbReference>
<dbReference type="Proteomes" id="UP000494214">
    <property type="component" value="Unassembled WGS sequence"/>
</dbReference>
<dbReference type="Gene3D" id="3.40.50.2000">
    <property type="entry name" value="Glycogen Phosphorylase B"/>
    <property type="match status" value="2"/>
</dbReference>
<dbReference type="InterPro" id="IPR003331">
    <property type="entry name" value="UDP_GlcNAc_Epimerase_2_dom"/>
</dbReference>
<dbReference type="NCBIfam" id="TIGR00236">
    <property type="entry name" value="wecB"/>
    <property type="match status" value="1"/>
</dbReference>
<evidence type="ECO:0000256" key="1">
    <source>
        <dbReference type="ARBA" id="ARBA00023235"/>
    </source>
</evidence>
<dbReference type="PANTHER" id="PTHR43174">
    <property type="entry name" value="UDP-N-ACETYLGLUCOSAMINE 2-EPIMERASE"/>
    <property type="match status" value="1"/>
</dbReference>
<evidence type="ECO:0000256" key="3">
    <source>
        <dbReference type="ARBA" id="ARBA00038209"/>
    </source>
</evidence>
<dbReference type="Pfam" id="PF02350">
    <property type="entry name" value="Epimerase_2"/>
    <property type="match status" value="1"/>
</dbReference>
<protein>
    <recommendedName>
        <fullName evidence="4">UDP-N-acetylglucosamine 2-epimerase (non-hydrolyzing)</fullName>
        <ecNumber evidence="4">5.1.3.14</ecNumber>
    </recommendedName>
</protein>
<evidence type="ECO:0000313" key="8">
    <source>
        <dbReference type="Proteomes" id="UP000494214"/>
    </source>
</evidence>
<organism evidence="7 8">
    <name type="scientific">Achromobacter animicus</name>
    <dbReference type="NCBI Taxonomy" id="1389935"/>
    <lineage>
        <taxon>Bacteria</taxon>
        <taxon>Pseudomonadati</taxon>
        <taxon>Pseudomonadota</taxon>
        <taxon>Betaproteobacteria</taxon>
        <taxon>Burkholderiales</taxon>
        <taxon>Alcaligenaceae</taxon>
        <taxon>Achromobacter</taxon>
    </lineage>
</organism>
<name>A0A6S6ZPH1_9BURK</name>
<proteinExistence type="inferred from homology"/>
<evidence type="ECO:0000313" key="7">
    <source>
        <dbReference type="EMBL" id="CAB3686266.1"/>
    </source>
</evidence>
<evidence type="ECO:0000256" key="2">
    <source>
        <dbReference type="ARBA" id="ARBA00036080"/>
    </source>
</evidence>
<evidence type="ECO:0000256" key="5">
    <source>
        <dbReference type="RuleBase" id="RU003513"/>
    </source>
</evidence>
<dbReference type="AlphaFoldDB" id="A0A6S6ZPH1"/>
<dbReference type="RefSeq" id="WP_175122845.1">
    <property type="nucleotide sequence ID" value="NZ_CADIJM010000003.1"/>
</dbReference>
<dbReference type="CDD" id="cd03786">
    <property type="entry name" value="GTB_UDP-GlcNAc_2-Epimerase"/>
    <property type="match status" value="1"/>
</dbReference>
<dbReference type="GO" id="GO:0008761">
    <property type="term" value="F:UDP-N-acetylglucosamine 2-epimerase activity"/>
    <property type="evidence" value="ECO:0007669"/>
    <property type="project" value="UniProtKB-EC"/>
</dbReference>
<dbReference type="EC" id="5.1.3.14" evidence="4"/>
<keyword evidence="8" id="KW-1185">Reference proteome</keyword>
<gene>
    <name evidence="7" type="primary">wecB_2</name>
    <name evidence="7" type="ORF">LMG26690_01856</name>
</gene>